<feature type="transmembrane region" description="Helical" evidence="6">
    <location>
        <begin position="239"/>
        <end position="257"/>
    </location>
</feature>
<feature type="transmembrane region" description="Helical" evidence="6">
    <location>
        <begin position="200"/>
        <end position="219"/>
    </location>
</feature>
<feature type="transmembrane region" description="Helical" evidence="6">
    <location>
        <begin position="295"/>
        <end position="313"/>
    </location>
</feature>
<keyword evidence="9" id="KW-1185">Reference proteome</keyword>
<evidence type="ECO:0000256" key="5">
    <source>
        <dbReference type="ARBA" id="ARBA00023136"/>
    </source>
</evidence>
<organism evidence="8 9">
    <name type="scientific">Sedimentitalea nanhaiensis</name>
    <dbReference type="NCBI Taxonomy" id="999627"/>
    <lineage>
        <taxon>Bacteria</taxon>
        <taxon>Pseudomonadati</taxon>
        <taxon>Pseudomonadota</taxon>
        <taxon>Alphaproteobacteria</taxon>
        <taxon>Rhodobacterales</taxon>
        <taxon>Paracoccaceae</taxon>
        <taxon>Sedimentitalea</taxon>
    </lineage>
</organism>
<feature type="transmembrane region" description="Helical" evidence="6">
    <location>
        <begin position="364"/>
        <end position="384"/>
    </location>
</feature>
<keyword evidence="3 6" id="KW-0812">Transmembrane</keyword>
<feature type="transmembrane region" description="Helical" evidence="6">
    <location>
        <begin position="155"/>
        <end position="179"/>
    </location>
</feature>
<proteinExistence type="predicted"/>
<feature type="transmembrane region" description="Helical" evidence="6">
    <location>
        <begin position="74"/>
        <end position="91"/>
    </location>
</feature>
<dbReference type="Pfam" id="PF07690">
    <property type="entry name" value="MFS_1"/>
    <property type="match status" value="2"/>
</dbReference>
<keyword evidence="4 6" id="KW-1133">Transmembrane helix</keyword>
<dbReference type="RefSeq" id="WP_027262830.1">
    <property type="nucleotide sequence ID" value="NZ_FPAW01000019.1"/>
</dbReference>
<gene>
    <name evidence="8" type="ORF">SAMN05216236_11961</name>
</gene>
<dbReference type="InterPro" id="IPR020846">
    <property type="entry name" value="MFS_dom"/>
</dbReference>
<dbReference type="EMBL" id="FPAW01000019">
    <property type="protein sequence ID" value="SFU02586.1"/>
    <property type="molecule type" value="Genomic_DNA"/>
</dbReference>
<evidence type="ECO:0000256" key="1">
    <source>
        <dbReference type="ARBA" id="ARBA00004651"/>
    </source>
</evidence>
<dbReference type="PROSITE" id="PS50850">
    <property type="entry name" value="MFS"/>
    <property type="match status" value="1"/>
</dbReference>
<feature type="domain" description="Major facilitator superfamily (MFS) profile" evidence="7">
    <location>
        <begin position="4"/>
        <end position="390"/>
    </location>
</feature>
<comment type="subcellular location">
    <subcellularLocation>
        <location evidence="1">Cell membrane</location>
        <topology evidence="1">Multi-pass membrane protein</topology>
    </subcellularLocation>
</comment>
<evidence type="ECO:0000256" key="6">
    <source>
        <dbReference type="SAM" id="Phobius"/>
    </source>
</evidence>
<dbReference type="InterPro" id="IPR011701">
    <property type="entry name" value="MFS"/>
</dbReference>
<feature type="transmembrane region" description="Helical" evidence="6">
    <location>
        <begin position="269"/>
        <end position="289"/>
    </location>
</feature>
<name>A0A1I7CT84_9RHOB</name>
<dbReference type="eggNOG" id="COG2271">
    <property type="taxonomic scope" value="Bacteria"/>
</dbReference>
<dbReference type="InterPro" id="IPR036259">
    <property type="entry name" value="MFS_trans_sf"/>
</dbReference>
<reference evidence="8 9" key="1">
    <citation type="submission" date="2016-10" db="EMBL/GenBank/DDBJ databases">
        <authorList>
            <person name="de Groot N.N."/>
        </authorList>
    </citation>
    <scope>NUCLEOTIDE SEQUENCE [LARGE SCALE GENOMIC DNA]</scope>
    <source>
        <strain evidence="8 9">CGMCC 1.10959</strain>
    </source>
</reference>
<dbReference type="InterPro" id="IPR050189">
    <property type="entry name" value="MFS_Efflux_Transporters"/>
</dbReference>
<feature type="transmembrane region" description="Helical" evidence="6">
    <location>
        <begin position="40"/>
        <end position="62"/>
    </location>
</feature>
<evidence type="ECO:0000313" key="9">
    <source>
        <dbReference type="Proteomes" id="UP000182466"/>
    </source>
</evidence>
<dbReference type="GO" id="GO:0022857">
    <property type="term" value="F:transmembrane transporter activity"/>
    <property type="evidence" value="ECO:0007669"/>
    <property type="project" value="InterPro"/>
</dbReference>
<dbReference type="PANTHER" id="PTHR43124:SF3">
    <property type="entry name" value="CHLORAMPHENICOL EFFLUX PUMP RV0191"/>
    <property type="match status" value="1"/>
</dbReference>
<protein>
    <submittedName>
        <fullName evidence="8">Predicted arabinose efflux permease, MFS family</fullName>
    </submittedName>
</protein>
<dbReference type="OrthoDB" id="272777at2"/>
<dbReference type="GO" id="GO:0005886">
    <property type="term" value="C:plasma membrane"/>
    <property type="evidence" value="ECO:0007669"/>
    <property type="project" value="UniProtKB-SubCell"/>
</dbReference>
<feature type="transmembrane region" description="Helical" evidence="6">
    <location>
        <begin position="97"/>
        <end position="117"/>
    </location>
</feature>
<dbReference type="SUPFAM" id="SSF103473">
    <property type="entry name" value="MFS general substrate transporter"/>
    <property type="match status" value="1"/>
</dbReference>
<dbReference type="Proteomes" id="UP000182466">
    <property type="component" value="Unassembled WGS sequence"/>
</dbReference>
<evidence type="ECO:0000256" key="2">
    <source>
        <dbReference type="ARBA" id="ARBA00022475"/>
    </source>
</evidence>
<feature type="transmembrane region" description="Helical" evidence="6">
    <location>
        <begin position="325"/>
        <end position="344"/>
    </location>
</feature>
<dbReference type="PANTHER" id="PTHR43124">
    <property type="entry name" value="PURINE EFFLUX PUMP PBUE"/>
    <property type="match status" value="1"/>
</dbReference>
<sequence>MRTGLIMLCLAYVLSQFFRAFLAVLSGALARDIGTGPDDLATASGLWFLAFAAMQLPVGWALDRIGPRRTAATLLLLGGGGGAALFALATSPLHIKLAMLLIGIGCSPVLMASYYIFAREFPPARFATLAALMLGVGSVGNLVASYPTALAVDLIGWRGSLAALSGLSIAVAAGILLTVRDPVTIHHDHKGSVFELLKLPVMWAILPMMAVNYAPAGALRGLWAGPYLNDVFAMNAVQVGQATLIMGVAMIAGTLCYGPMDRIFGTRKWVVFFGNIGCFAALAALILLISDNVVLSIALIALIGFLGASFPLIIAHGRGFFPDHLVGRGVTLMNLFGIGGVGLMQFASGRIHQDMVGTSPTAPYTAIFGFFAVALLAGTLIYLFSRDSAN</sequence>
<evidence type="ECO:0000256" key="3">
    <source>
        <dbReference type="ARBA" id="ARBA00022692"/>
    </source>
</evidence>
<evidence type="ECO:0000259" key="7">
    <source>
        <dbReference type="PROSITE" id="PS50850"/>
    </source>
</evidence>
<dbReference type="AlphaFoldDB" id="A0A1I7CT84"/>
<evidence type="ECO:0000256" key="4">
    <source>
        <dbReference type="ARBA" id="ARBA00022989"/>
    </source>
</evidence>
<dbReference type="Gene3D" id="1.20.1250.20">
    <property type="entry name" value="MFS general substrate transporter like domains"/>
    <property type="match status" value="2"/>
</dbReference>
<feature type="transmembrane region" description="Helical" evidence="6">
    <location>
        <begin position="129"/>
        <end position="149"/>
    </location>
</feature>
<keyword evidence="5 6" id="KW-0472">Membrane</keyword>
<dbReference type="STRING" id="999627.SAMN05216236_11961"/>
<keyword evidence="2" id="KW-1003">Cell membrane</keyword>
<accession>A0A1I7CT84</accession>
<evidence type="ECO:0000313" key="8">
    <source>
        <dbReference type="EMBL" id="SFU02586.1"/>
    </source>
</evidence>